<dbReference type="EMBL" id="UYRV01114261">
    <property type="protein sequence ID" value="VDN28794.1"/>
    <property type="molecule type" value="Genomic_DNA"/>
</dbReference>
<dbReference type="OrthoDB" id="5848031at2759"/>
<gene>
    <name evidence="1" type="ORF">CGOC_LOCUS11059</name>
</gene>
<name>A0A3P7MH12_CYLGO</name>
<protein>
    <submittedName>
        <fullName evidence="1">Uncharacterized protein</fullName>
    </submittedName>
</protein>
<organism evidence="1 2">
    <name type="scientific">Cylicostephanus goldi</name>
    <name type="common">Nematode worm</name>
    <dbReference type="NCBI Taxonomy" id="71465"/>
    <lineage>
        <taxon>Eukaryota</taxon>
        <taxon>Metazoa</taxon>
        <taxon>Ecdysozoa</taxon>
        <taxon>Nematoda</taxon>
        <taxon>Chromadorea</taxon>
        <taxon>Rhabditida</taxon>
        <taxon>Rhabditina</taxon>
        <taxon>Rhabditomorpha</taxon>
        <taxon>Strongyloidea</taxon>
        <taxon>Strongylidae</taxon>
        <taxon>Cylicostephanus</taxon>
    </lineage>
</organism>
<keyword evidence="2" id="KW-1185">Reference proteome</keyword>
<evidence type="ECO:0000313" key="2">
    <source>
        <dbReference type="Proteomes" id="UP000271889"/>
    </source>
</evidence>
<dbReference type="AlphaFoldDB" id="A0A3P7MH12"/>
<accession>A0A3P7MH12</accession>
<dbReference type="Proteomes" id="UP000271889">
    <property type="component" value="Unassembled WGS sequence"/>
</dbReference>
<evidence type="ECO:0000313" key="1">
    <source>
        <dbReference type="EMBL" id="VDN28794.1"/>
    </source>
</evidence>
<sequence length="123" mass="13990">MRVGSWRIDMNYPANSTRLGAIRLENAMMSAMLKLYEKVETVSVALLVDGLRIDDRTPFYSELYPERVILSHGGTSVLPAHAEIKILKYSPHMSLCILAFYLFQLPDTWVKTALENVISELML</sequence>
<proteinExistence type="predicted"/>
<reference evidence="1 2" key="1">
    <citation type="submission" date="2018-11" db="EMBL/GenBank/DDBJ databases">
        <authorList>
            <consortium name="Pathogen Informatics"/>
        </authorList>
    </citation>
    <scope>NUCLEOTIDE SEQUENCE [LARGE SCALE GENOMIC DNA]</scope>
</reference>